<dbReference type="InParanoid" id="A0A136JIX7"/>
<feature type="compositionally biased region" description="Basic and acidic residues" evidence="1">
    <location>
        <begin position="165"/>
        <end position="175"/>
    </location>
</feature>
<proteinExistence type="predicted"/>
<sequence>MSKKCAPARSSDREAGHAPPPKHGSWSNLDAGLFIWIGNRPQMETPFGESGVQASALVELCMTITQGQSLLTWTTTLYDLDILRFLTIFLRQTWVAPWAPYFQLLVHPHQQPWKLQQGSWIRLTPSVSVSAAVAELSVHPAPDYQQVNMLTPRPHGPATSKSHVVSREHAATVKR</sequence>
<reference evidence="3" key="1">
    <citation type="submission" date="2016-02" db="EMBL/GenBank/DDBJ databases">
        <title>Draft genome sequence of Microdochium bolleyi, a fungal endophyte of beachgrass.</title>
        <authorList>
            <consortium name="DOE Joint Genome Institute"/>
            <person name="David A.S."/>
            <person name="May G."/>
            <person name="Haridas S."/>
            <person name="Lim J."/>
            <person name="Wang M."/>
            <person name="Labutti K."/>
            <person name="Lipzen A."/>
            <person name="Barry K."/>
            <person name="Grigoriev I.V."/>
        </authorList>
    </citation>
    <scope>NUCLEOTIDE SEQUENCE [LARGE SCALE GENOMIC DNA]</scope>
    <source>
        <strain evidence="3">J235TASD1</strain>
    </source>
</reference>
<accession>A0A136JIX7</accession>
<evidence type="ECO:0000256" key="1">
    <source>
        <dbReference type="SAM" id="MobiDB-lite"/>
    </source>
</evidence>
<feature type="region of interest" description="Disordered" evidence="1">
    <location>
        <begin position="1"/>
        <end position="25"/>
    </location>
</feature>
<evidence type="ECO:0000313" key="2">
    <source>
        <dbReference type="EMBL" id="KXJ97114.1"/>
    </source>
</evidence>
<feature type="region of interest" description="Disordered" evidence="1">
    <location>
        <begin position="152"/>
        <end position="175"/>
    </location>
</feature>
<protein>
    <submittedName>
        <fullName evidence="2">Uncharacterized protein</fullName>
    </submittedName>
</protein>
<dbReference type="AlphaFoldDB" id="A0A136JIX7"/>
<keyword evidence="3" id="KW-1185">Reference proteome</keyword>
<dbReference type="Proteomes" id="UP000070501">
    <property type="component" value="Unassembled WGS sequence"/>
</dbReference>
<gene>
    <name evidence="2" type="ORF">Micbo1qcDRAFT_170844</name>
</gene>
<name>A0A136JIX7_9PEZI</name>
<organism evidence="2 3">
    <name type="scientific">Microdochium bolleyi</name>
    <dbReference type="NCBI Taxonomy" id="196109"/>
    <lineage>
        <taxon>Eukaryota</taxon>
        <taxon>Fungi</taxon>
        <taxon>Dikarya</taxon>
        <taxon>Ascomycota</taxon>
        <taxon>Pezizomycotina</taxon>
        <taxon>Sordariomycetes</taxon>
        <taxon>Xylariomycetidae</taxon>
        <taxon>Xylariales</taxon>
        <taxon>Microdochiaceae</taxon>
        <taxon>Microdochium</taxon>
    </lineage>
</organism>
<dbReference type="EMBL" id="KQ964245">
    <property type="protein sequence ID" value="KXJ97114.1"/>
    <property type="molecule type" value="Genomic_DNA"/>
</dbReference>
<evidence type="ECO:0000313" key="3">
    <source>
        <dbReference type="Proteomes" id="UP000070501"/>
    </source>
</evidence>